<protein>
    <submittedName>
        <fullName evidence="1">Uncharacterized protein</fullName>
    </submittedName>
</protein>
<dbReference type="SUPFAM" id="SSF52540">
    <property type="entry name" value="P-loop containing nucleoside triphosphate hydrolases"/>
    <property type="match status" value="1"/>
</dbReference>
<dbReference type="EMBL" id="JACHGT010000010">
    <property type="protein sequence ID" value="MBB6036884.1"/>
    <property type="molecule type" value="Genomic_DNA"/>
</dbReference>
<evidence type="ECO:0000313" key="2">
    <source>
        <dbReference type="Proteomes" id="UP000548476"/>
    </source>
</evidence>
<organism evidence="1 2">
    <name type="scientific">Phytomonospora endophytica</name>
    <dbReference type="NCBI Taxonomy" id="714109"/>
    <lineage>
        <taxon>Bacteria</taxon>
        <taxon>Bacillati</taxon>
        <taxon>Actinomycetota</taxon>
        <taxon>Actinomycetes</taxon>
        <taxon>Micromonosporales</taxon>
        <taxon>Micromonosporaceae</taxon>
        <taxon>Phytomonospora</taxon>
    </lineage>
</organism>
<name>A0A841FLZ4_9ACTN</name>
<gene>
    <name evidence="1" type="ORF">HNR73_004757</name>
</gene>
<proteinExistence type="predicted"/>
<dbReference type="AlphaFoldDB" id="A0A841FLZ4"/>
<keyword evidence="2" id="KW-1185">Reference proteome</keyword>
<sequence length="173" mass="18499">MDMRMVLLGGAPGVGKSAVATEFLRLAEGGGELVQWVDVDALWSHQPWRVDAAMISMVQANLRAVIGNAAMAGVELLLVTWVFQETSFHELLRELAPDGVKVTTVQLLAGETTWRERWAADDSRPPIGEFFEDRYRAAQATPADFAVATDGVDAVTAARAVAAHVGLGPVAEG</sequence>
<accession>A0A841FLZ4</accession>
<dbReference type="Gene3D" id="3.40.50.300">
    <property type="entry name" value="P-loop containing nucleotide triphosphate hydrolases"/>
    <property type="match status" value="1"/>
</dbReference>
<reference evidence="1 2" key="1">
    <citation type="submission" date="2020-08" db="EMBL/GenBank/DDBJ databases">
        <title>Genomic Encyclopedia of Type Strains, Phase IV (KMG-IV): sequencing the most valuable type-strain genomes for metagenomic binning, comparative biology and taxonomic classification.</title>
        <authorList>
            <person name="Goeker M."/>
        </authorList>
    </citation>
    <scope>NUCLEOTIDE SEQUENCE [LARGE SCALE GENOMIC DNA]</scope>
    <source>
        <strain evidence="1 2">YIM 65646</strain>
    </source>
</reference>
<comment type="caution">
    <text evidence="1">The sequence shown here is derived from an EMBL/GenBank/DDBJ whole genome shotgun (WGS) entry which is preliminary data.</text>
</comment>
<evidence type="ECO:0000313" key="1">
    <source>
        <dbReference type="EMBL" id="MBB6036884.1"/>
    </source>
</evidence>
<dbReference type="RefSeq" id="WP_184789715.1">
    <property type="nucleotide sequence ID" value="NZ_BONT01000058.1"/>
</dbReference>
<dbReference type="Proteomes" id="UP000548476">
    <property type="component" value="Unassembled WGS sequence"/>
</dbReference>
<dbReference type="InterPro" id="IPR027417">
    <property type="entry name" value="P-loop_NTPase"/>
</dbReference>